<feature type="transmembrane region" description="Helical" evidence="1">
    <location>
        <begin position="83"/>
        <end position="102"/>
    </location>
</feature>
<evidence type="ECO:0000313" key="2">
    <source>
        <dbReference type="EMBL" id="ACP45178.1"/>
    </source>
</evidence>
<keyword evidence="1" id="KW-1133">Transmembrane helix</keyword>
<organism evidence="2 3">
    <name type="scientific">Saccharolobus islandicus (strain Y.G.57.14 / Yellowstone #1)</name>
    <name type="common">Sulfolobus islandicus</name>
    <dbReference type="NCBI Taxonomy" id="439386"/>
    <lineage>
        <taxon>Archaea</taxon>
        <taxon>Thermoproteota</taxon>
        <taxon>Thermoprotei</taxon>
        <taxon>Sulfolobales</taxon>
        <taxon>Sulfolobaceae</taxon>
        <taxon>Saccharolobus</taxon>
    </lineage>
</organism>
<dbReference type="EMBL" id="CP001403">
    <property type="protein sequence ID" value="ACP45178.1"/>
    <property type="molecule type" value="Genomic_DNA"/>
</dbReference>
<keyword evidence="1" id="KW-0472">Membrane</keyword>
<dbReference type="RefSeq" id="WP_012715955.1">
    <property type="nucleotide sequence ID" value="NC_012622.1"/>
</dbReference>
<feature type="transmembrane region" description="Helical" evidence="1">
    <location>
        <begin position="553"/>
        <end position="573"/>
    </location>
</feature>
<dbReference type="Proteomes" id="UP000002308">
    <property type="component" value="Chromosome"/>
</dbReference>
<name>C3NCV0_SACI7</name>
<proteinExistence type="predicted"/>
<accession>C3NCV0</accession>
<dbReference type="AlphaFoldDB" id="C3NCV0"/>
<protein>
    <submittedName>
        <fullName evidence="2">Uncharacterized protein</fullName>
    </submittedName>
</protein>
<dbReference type="HOGENOM" id="CLU_493173_0_0_2"/>
<evidence type="ECO:0000256" key="1">
    <source>
        <dbReference type="SAM" id="Phobius"/>
    </source>
</evidence>
<sequence>MYRILLILTLLLFLTSVTLIPLSSTIYSSTNQKFFQYISTIIFDNSPLIEILTYHNSTLNITFNNLHGSYVNLTFTQNFSRSYIYISTYVANNYLLVFFFFFRNESLVSSKAVIINVTCEVYVLNSSLKIVNKEDNITPFSTVDGNYVIAIDVYEKGIINYNITENNDIIEIQIPIVNVLIHAVNIINGEIENISIENITAFPYKFIIISHNSTAEFTTYADYQVPVFSSNNYVYLILPIYSNNYSKIIKYKILKIDLVNKEINPVIINFSGYLSTYIFSDIDGNYYILLYNESKILVYNLNINLMSVLPVNKCTILLESSYYKYYLSYTTSAVHVPGEIVIGNKIERLYNISNVLLETEGYIYNNYLIYIYYYPYPLNLSLASILIISNNTQLRINNIYPSLFIINKNTPPIIVIYKNSTKTYLIQINNSIKNISLPYNLTIANGIIISNNIKYSTEPSVPPVTPSLLVFFSGNIVFHSETLLSPLVAFNNGTYALVNLYNISQRILIPKGYYIVGIYNSTILLYSHGKFYMSNLIPLIHVNISSNSMGEQVNYILLASSLSILVIVIYVIIRIKDKLF</sequence>
<dbReference type="GeneID" id="7805789"/>
<reference evidence="2 3" key="1">
    <citation type="journal article" date="2009" name="Proc. Natl. Acad. Sci. U.S.A.">
        <title>Biogeography of the Sulfolobus islandicus pan-genome.</title>
        <authorList>
            <person name="Reno M.L."/>
            <person name="Held N.L."/>
            <person name="Fields C.J."/>
            <person name="Burke P.V."/>
            <person name="Whitaker R.J."/>
        </authorList>
    </citation>
    <scope>NUCLEOTIDE SEQUENCE [LARGE SCALE GENOMIC DNA]</scope>
    <source>
        <strain evidence="3">Y.G.57.14 / Yellowstone #1</strain>
    </source>
</reference>
<dbReference type="KEGG" id="siy:YG5714_0901"/>
<gene>
    <name evidence="2" type="ordered locus">YG5714_0901</name>
</gene>
<evidence type="ECO:0000313" key="3">
    <source>
        <dbReference type="Proteomes" id="UP000002308"/>
    </source>
</evidence>
<feature type="transmembrane region" description="Helical" evidence="1">
    <location>
        <begin position="513"/>
        <end position="533"/>
    </location>
</feature>
<keyword evidence="1" id="KW-0812">Transmembrane</keyword>